<dbReference type="SUPFAM" id="SSF109854">
    <property type="entry name" value="DinB/YfiT-like putative metalloenzymes"/>
    <property type="match status" value="1"/>
</dbReference>
<dbReference type="RefSeq" id="WP_183595703.1">
    <property type="nucleotide sequence ID" value="NZ_JACHWR010000022.1"/>
</dbReference>
<dbReference type="Proteomes" id="UP000589626">
    <property type="component" value="Unassembled WGS sequence"/>
</dbReference>
<dbReference type="InterPro" id="IPR007061">
    <property type="entry name" value="MST-like"/>
</dbReference>
<protein>
    <submittedName>
        <fullName evidence="1">Putative damage-inducible protein DinB</fullName>
    </submittedName>
</protein>
<keyword evidence="2" id="KW-1185">Reference proteome</keyword>
<dbReference type="InterPro" id="IPR034660">
    <property type="entry name" value="DinB/YfiT-like"/>
</dbReference>
<evidence type="ECO:0000313" key="2">
    <source>
        <dbReference type="Proteomes" id="UP000589626"/>
    </source>
</evidence>
<sequence>MTPADVYVDFFERVLENGTAVVGGLDEEQLAHRPSPDANSIAWLVWHAARVQDAQIADVAGTEQVWFTQGWAERFGLDLDPQDHGYGHTSEQVAKVRATGELLAAYLTATHEATVAYLRTLSDDDLDRIIDERWDPPVSLGVRLVSVADDDAQHVGQAAYLRGLLDV</sequence>
<organism evidence="1 2">
    <name type="scientific">Nocardioides soli</name>
    <dbReference type="NCBI Taxonomy" id="1036020"/>
    <lineage>
        <taxon>Bacteria</taxon>
        <taxon>Bacillati</taxon>
        <taxon>Actinomycetota</taxon>
        <taxon>Actinomycetes</taxon>
        <taxon>Propionibacteriales</taxon>
        <taxon>Nocardioidaceae</taxon>
        <taxon>Nocardioides</taxon>
    </lineage>
</organism>
<name>A0A7W4W1N6_9ACTN</name>
<reference evidence="1 2" key="1">
    <citation type="submission" date="2020-08" db="EMBL/GenBank/DDBJ databases">
        <title>Sequencing the genomes of 1000 actinobacteria strains.</title>
        <authorList>
            <person name="Klenk H.-P."/>
        </authorList>
    </citation>
    <scope>NUCLEOTIDE SEQUENCE [LARGE SCALE GENOMIC DNA]</scope>
    <source>
        <strain evidence="1 2">DSM 105498</strain>
    </source>
</reference>
<dbReference type="AlphaFoldDB" id="A0A7W4W1N6"/>
<dbReference type="Pfam" id="PF04978">
    <property type="entry name" value="MST"/>
    <property type="match status" value="1"/>
</dbReference>
<dbReference type="NCBIfam" id="NF047843">
    <property type="entry name" value="MST_Rv0443"/>
    <property type="match status" value="1"/>
</dbReference>
<gene>
    <name evidence="1" type="ORF">FHU40_005620</name>
</gene>
<dbReference type="Gene3D" id="1.20.120.450">
    <property type="entry name" value="dinb family like domain"/>
    <property type="match status" value="1"/>
</dbReference>
<accession>A0A7W4W1N6</accession>
<comment type="caution">
    <text evidence="1">The sequence shown here is derived from an EMBL/GenBank/DDBJ whole genome shotgun (WGS) entry which is preliminary data.</text>
</comment>
<proteinExistence type="predicted"/>
<evidence type="ECO:0000313" key="1">
    <source>
        <dbReference type="EMBL" id="MBB3045760.1"/>
    </source>
</evidence>
<dbReference type="EMBL" id="JACHWR010000022">
    <property type="protein sequence ID" value="MBB3045760.1"/>
    <property type="molecule type" value="Genomic_DNA"/>
</dbReference>